<dbReference type="EMBL" id="CAXDID020000251">
    <property type="protein sequence ID" value="CAL6064592.1"/>
    <property type="molecule type" value="Genomic_DNA"/>
</dbReference>
<reference evidence="1" key="1">
    <citation type="submission" date="2023-06" db="EMBL/GenBank/DDBJ databases">
        <authorList>
            <person name="Kurt Z."/>
        </authorList>
    </citation>
    <scope>NUCLEOTIDE SEQUENCE</scope>
</reference>
<sequence length="310" mass="36171">MNSTQSAEVQLQDIIKMAQQPLSRQFLKSYISSLSDAQFQAFFVENPHAFIQITNSLDVTPAKYRFVRPSRGLSVNLFPPLQLNSQSSISMSTSHKVDSNLQRFTRQLFMEHLISFINALPLQKSQYLIDLNPNQFGYLFSQLQSFTYTPNFTSFINIINNNVKPGEQTKKLQPFNCWNLQTPVKTEQFFIFVQEELLNKVKIIDYPSVQTMLTQLRGYQLKNYLDVENKAVNAFLLFLATKFNVLEQLEHKQKTLLCSQLNTEYISEFTEDQIIQITNVMKNDSQLQRHLNEIKIQYGMQRIHEICNQE</sequence>
<protein>
    <submittedName>
        <fullName evidence="2">Hypothetical_protein</fullName>
    </submittedName>
</protein>
<evidence type="ECO:0000313" key="2">
    <source>
        <dbReference type="EMBL" id="CAL6064592.1"/>
    </source>
</evidence>
<gene>
    <name evidence="2" type="ORF">HINF_LOCUS51429</name>
    <name evidence="1" type="ORF">HINF_LOCUS53567</name>
</gene>
<organism evidence="1">
    <name type="scientific">Hexamita inflata</name>
    <dbReference type="NCBI Taxonomy" id="28002"/>
    <lineage>
        <taxon>Eukaryota</taxon>
        <taxon>Metamonada</taxon>
        <taxon>Diplomonadida</taxon>
        <taxon>Hexamitidae</taxon>
        <taxon>Hexamitinae</taxon>
        <taxon>Hexamita</taxon>
    </lineage>
</organism>
<accession>A0AA86UV19</accession>
<keyword evidence="3" id="KW-1185">Reference proteome</keyword>
<dbReference type="AlphaFoldDB" id="A0AA86UV19"/>
<evidence type="ECO:0000313" key="1">
    <source>
        <dbReference type="EMBL" id="CAI9965922.1"/>
    </source>
</evidence>
<proteinExistence type="predicted"/>
<dbReference type="EMBL" id="CATOUU010000997">
    <property type="protein sequence ID" value="CAI9965922.1"/>
    <property type="molecule type" value="Genomic_DNA"/>
</dbReference>
<name>A0AA86UV19_9EUKA</name>
<reference evidence="2 3" key="2">
    <citation type="submission" date="2024-07" db="EMBL/GenBank/DDBJ databases">
        <authorList>
            <person name="Akdeniz Z."/>
        </authorList>
    </citation>
    <scope>NUCLEOTIDE SEQUENCE [LARGE SCALE GENOMIC DNA]</scope>
</reference>
<comment type="caution">
    <text evidence="1">The sequence shown here is derived from an EMBL/GenBank/DDBJ whole genome shotgun (WGS) entry which is preliminary data.</text>
</comment>
<evidence type="ECO:0000313" key="3">
    <source>
        <dbReference type="Proteomes" id="UP001642409"/>
    </source>
</evidence>
<dbReference type="Proteomes" id="UP001642409">
    <property type="component" value="Unassembled WGS sequence"/>
</dbReference>